<protein>
    <recommendedName>
        <fullName evidence="2">Transcriptional regulator MntR</fullName>
    </recommendedName>
</protein>
<dbReference type="InterPro" id="IPR036390">
    <property type="entry name" value="WH_DNA-bd_sf"/>
</dbReference>
<dbReference type="GO" id="GO:0046983">
    <property type="term" value="F:protein dimerization activity"/>
    <property type="evidence" value="ECO:0007669"/>
    <property type="project" value="InterPro"/>
</dbReference>
<dbReference type="PANTHER" id="PTHR33238">
    <property type="entry name" value="IRON (METAL) DEPENDENT REPRESSOR, DTXR FAMILY"/>
    <property type="match status" value="1"/>
</dbReference>
<dbReference type="PANTHER" id="PTHR33238:SF7">
    <property type="entry name" value="IRON-DEPENDENT TRANSCRIPTIONAL REGULATOR"/>
    <property type="match status" value="1"/>
</dbReference>
<dbReference type="EMBL" id="FORX01000004">
    <property type="protein sequence ID" value="SFJ55442.1"/>
    <property type="molecule type" value="Genomic_DNA"/>
</dbReference>
<dbReference type="Proteomes" id="UP000198635">
    <property type="component" value="Unassembled WGS sequence"/>
</dbReference>
<keyword evidence="4" id="KW-0238">DNA-binding</keyword>
<evidence type="ECO:0000256" key="1">
    <source>
        <dbReference type="ARBA" id="ARBA00007871"/>
    </source>
</evidence>
<organism evidence="8 9">
    <name type="scientific">Desulfomicrobium apsheronum</name>
    <dbReference type="NCBI Taxonomy" id="52560"/>
    <lineage>
        <taxon>Bacteria</taxon>
        <taxon>Pseudomonadati</taxon>
        <taxon>Thermodesulfobacteriota</taxon>
        <taxon>Desulfovibrionia</taxon>
        <taxon>Desulfovibrionales</taxon>
        <taxon>Desulfomicrobiaceae</taxon>
        <taxon>Desulfomicrobium</taxon>
    </lineage>
</organism>
<dbReference type="SUPFAM" id="SSF46785">
    <property type="entry name" value="Winged helix' DNA-binding domain"/>
    <property type="match status" value="1"/>
</dbReference>
<evidence type="ECO:0000256" key="5">
    <source>
        <dbReference type="ARBA" id="ARBA00023163"/>
    </source>
</evidence>
<dbReference type="RefSeq" id="WP_092373200.1">
    <property type="nucleotide sequence ID" value="NZ_FORX01000004.1"/>
</dbReference>
<dbReference type="PROSITE" id="PS50944">
    <property type="entry name" value="HTH_DTXR"/>
    <property type="match status" value="1"/>
</dbReference>
<keyword evidence="5" id="KW-0804">Transcription</keyword>
<dbReference type="InterPro" id="IPR050536">
    <property type="entry name" value="DtxR_MntR_Metal-Reg"/>
</dbReference>
<evidence type="ECO:0000256" key="2">
    <source>
        <dbReference type="ARBA" id="ARBA00022386"/>
    </source>
</evidence>
<dbReference type="OrthoDB" id="9791355at2"/>
<sequence length="176" mass="20043">MDHMSSNLEDYLEVIFSLESLNSEARAKDIADAMGVQRASVTNALQKLSQRGLINYQPYSSVTLTPEGFRTATRIVHRHKVLYDFLHTFLQIRPEVAEDTACKLEHHIDDESLETLTKFARFIMTCPRTGKDWLEAFTRSCNERGTCTNCAECIKSCLDRLDDKCLDSSEPRSKTS</sequence>
<evidence type="ECO:0000256" key="3">
    <source>
        <dbReference type="ARBA" id="ARBA00023015"/>
    </source>
</evidence>
<dbReference type="InterPro" id="IPR001367">
    <property type="entry name" value="Fe_dep_repressor"/>
</dbReference>
<keyword evidence="3" id="KW-0805">Transcription regulation</keyword>
<dbReference type="GO" id="GO:0003677">
    <property type="term" value="F:DNA binding"/>
    <property type="evidence" value="ECO:0007669"/>
    <property type="project" value="UniProtKB-KW"/>
</dbReference>
<dbReference type="AlphaFoldDB" id="A0A1I3SBW4"/>
<keyword evidence="9" id="KW-1185">Reference proteome</keyword>
<comment type="similarity">
    <text evidence="1">Belongs to the DtxR/MntR family.</text>
</comment>
<evidence type="ECO:0000256" key="4">
    <source>
        <dbReference type="ARBA" id="ARBA00023125"/>
    </source>
</evidence>
<evidence type="ECO:0000313" key="9">
    <source>
        <dbReference type="Proteomes" id="UP000198635"/>
    </source>
</evidence>
<evidence type="ECO:0000256" key="6">
    <source>
        <dbReference type="ARBA" id="ARBA00025185"/>
    </source>
</evidence>
<dbReference type="STRING" id="52560.SAMN04488082_10480"/>
<dbReference type="InterPro" id="IPR022689">
    <property type="entry name" value="Iron_dep_repressor"/>
</dbReference>
<feature type="domain" description="HTH dtxR-type" evidence="7">
    <location>
        <begin position="4"/>
        <end position="65"/>
    </location>
</feature>
<dbReference type="Pfam" id="PF01325">
    <property type="entry name" value="Fe_dep_repress"/>
    <property type="match status" value="1"/>
</dbReference>
<dbReference type="GO" id="GO:0046914">
    <property type="term" value="F:transition metal ion binding"/>
    <property type="evidence" value="ECO:0007669"/>
    <property type="project" value="InterPro"/>
</dbReference>
<name>A0A1I3SBW4_9BACT</name>
<comment type="function">
    <text evidence="6">In the presence of manganese, represses expression of mntH and mntS. Up-regulates expression of mntP.</text>
</comment>
<dbReference type="Gene3D" id="1.10.60.10">
    <property type="entry name" value="Iron dependent repressor, metal binding and dimerisation domain"/>
    <property type="match status" value="1"/>
</dbReference>
<evidence type="ECO:0000259" key="7">
    <source>
        <dbReference type="PROSITE" id="PS50944"/>
    </source>
</evidence>
<dbReference type="InterPro" id="IPR036421">
    <property type="entry name" value="Fe_dep_repressor_sf"/>
</dbReference>
<gene>
    <name evidence="8" type="ORF">SAMN04488082_10480</name>
</gene>
<dbReference type="SUPFAM" id="SSF47979">
    <property type="entry name" value="Iron-dependent repressor protein, dimerization domain"/>
    <property type="match status" value="1"/>
</dbReference>
<dbReference type="InterPro" id="IPR022687">
    <property type="entry name" value="HTH_DTXR"/>
</dbReference>
<reference evidence="9" key="1">
    <citation type="submission" date="2016-10" db="EMBL/GenBank/DDBJ databases">
        <authorList>
            <person name="Varghese N."/>
            <person name="Submissions S."/>
        </authorList>
    </citation>
    <scope>NUCLEOTIDE SEQUENCE [LARGE SCALE GENOMIC DNA]</scope>
    <source>
        <strain evidence="9">DSM 5918</strain>
    </source>
</reference>
<accession>A0A1I3SBW4</accession>
<evidence type="ECO:0000313" key="8">
    <source>
        <dbReference type="EMBL" id="SFJ55442.1"/>
    </source>
</evidence>
<dbReference type="Gene3D" id="1.10.10.10">
    <property type="entry name" value="Winged helix-like DNA-binding domain superfamily/Winged helix DNA-binding domain"/>
    <property type="match status" value="1"/>
</dbReference>
<dbReference type="SMART" id="SM00529">
    <property type="entry name" value="HTH_DTXR"/>
    <property type="match status" value="1"/>
</dbReference>
<dbReference type="GO" id="GO:0003700">
    <property type="term" value="F:DNA-binding transcription factor activity"/>
    <property type="evidence" value="ECO:0007669"/>
    <property type="project" value="InterPro"/>
</dbReference>
<dbReference type="Pfam" id="PF02742">
    <property type="entry name" value="Fe_dep_repr_C"/>
    <property type="match status" value="1"/>
</dbReference>
<dbReference type="InterPro" id="IPR036388">
    <property type="entry name" value="WH-like_DNA-bd_sf"/>
</dbReference>
<proteinExistence type="inferred from homology"/>